<feature type="region of interest" description="Disordered" evidence="6">
    <location>
        <begin position="1"/>
        <end position="21"/>
    </location>
</feature>
<protein>
    <recommendedName>
        <fullName evidence="1">peptide chain release factor N(5)-glutamine methyltransferase</fullName>
        <ecNumber evidence="1">2.1.1.297</ecNumber>
    </recommendedName>
</protein>
<feature type="domain" description="Release factor glutamine methyltransferase N-terminal" evidence="8">
    <location>
        <begin position="29"/>
        <end position="99"/>
    </location>
</feature>
<dbReference type="GO" id="GO:0102559">
    <property type="term" value="F:peptide chain release factor N(5)-glutamine methyltransferase activity"/>
    <property type="evidence" value="ECO:0007669"/>
    <property type="project" value="UniProtKB-EC"/>
</dbReference>
<dbReference type="NCBIfam" id="TIGR00536">
    <property type="entry name" value="hemK_fam"/>
    <property type="match status" value="1"/>
</dbReference>
<accession>A0A0K2GZ64</accession>
<sequence length="322" mass="34464">MPNALKPNNSPDAACSSPSLPDSVRSLGELMRYTRSELIDAHLASPEADARAIFEAATSAGPADILFHGDEEYTGDGRELLAEMIARRVAREPLQHILGTAPMLGLELAVGPGVFIPRPETELLAQWAINMARGLVGEGVGKLRVVDLCTGSGALALAIAEEVPEANILAVELSDEALVWTRKNIAACEQRWGGPRVSLMQADVTDVSALRANQSLDDWWGNADIVVSNPPYVPDSTEVFEEVMADPHSAVFGGDDGLDVIRPMMNVVDALLRPGGVVGIEHDDSSGPDMMSLLGAQWEYASVSVMQDLADRDRFTVGKKPE</sequence>
<evidence type="ECO:0000256" key="5">
    <source>
        <dbReference type="ARBA" id="ARBA00048391"/>
    </source>
</evidence>
<dbReference type="EC" id="2.1.1.297" evidence="1"/>
<dbReference type="STRING" id="1408189.CLAC_04550"/>
<keyword evidence="10" id="KW-1185">Reference proteome</keyword>
<dbReference type="InterPro" id="IPR040758">
    <property type="entry name" value="PrmC_N"/>
</dbReference>
<evidence type="ECO:0000313" key="10">
    <source>
        <dbReference type="Proteomes" id="UP000058446"/>
    </source>
</evidence>
<organism evidence="9 10">
    <name type="scientific">Corynebacterium lactis RW2-5</name>
    <dbReference type="NCBI Taxonomy" id="1408189"/>
    <lineage>
        <taxon>Bacteria</taxon>
        <taxon>Bacillati</taxon>
        <taxon>Actinomycetota</taxon>
        <taxon>Actinomycetes</taxon>
        <taxon>Mycobacteriales</taxon>
        <taxon>Corynebacteriaceae</taxon>
        <taxon>Corynebacterium</taxon>
    </lineage>
</organism>
<evidence type="ECO:0000256" key="2">
    <source>
        <dbReference type="ARBA" id="ARBA00022603"/>
    </source>
</evidence>
<dbReference type="KEGG" id="clw:CLAC_04550"/>
<keyword evidence="2 9" id="KW-0489">Methyltransferase</keyword>
<dbReference type="InterPro" id="IPR004556">
    <property type="entry name" value="HemK-like"/>
</dbReference>
<feature type="compositionally biased region" description="Polar residues" evidence="6">
    <location>
        <begin position="1"/>
        <end position="20"/>
    </location>
</feature>
<dbReference type="InterPro" id="IPR050320">
    <property type="entry name" value="N5-glutamine_MTase"/>
</dbReference>
<dbReference type="GO" id="GO:0032259">
    <property type="term" value="P:methylation"/>
    <property type="evidence" value="ECO:0007669"/>
    <property type="project" value="UniProtKB-KW"/>
</dbReference>
<dbReference type="InterPro" id="IPR007848">
    <property type="entry name" value="Small_mtfrase_dom"/>
</dbReference>
<dbReference type="Pfam" id="PF05175">
    <property type="entry name" value="MTS"/>
    <property type="match status" value="1"/>
</dbReference>
<dbReference type="GO" id="GO:0003676">
    <property type="term" value="F:nucleic acid binding"/>
    <property type="evidence" value="ECO:0007669"/>
    <property type="project" value="InterPro"/>
</dbReference>
<gene>
    <name evidence="9" type="ORF">CLAC_04550</name>
</gene>
<name>A0A0K2GZ64_9CORY</name>
<evidence type="ECO:0000313" key="9">
    <source>
        <dbReference type="EMBL" id="ALA67092.1"/>
    </source>
</evidence>
<dbReference type="Proteomes" id="UP000058446">
    <property type="component" value="Chromosome"/>
</dbReference>
<dbReference type="InterPro" id="IPR002052">
    <property type="entry name" value="DNA_methylase_N6_adenine_CS"/>
</dbReference>
<keyword evidence="3 9" id="KW-0808">Transferase</keyword>
<dbReference type="PATRIC" id="fig|1408189.4.peg.910"/>
<feature type="domain" description="Methyltransferase small" evidence="7">
    <location>
        <begin position="144"/>
        <end position="237"/>
    </location>
</feature>
<dbReference type="InterPro" id="IPR029063">
    <property type="entry name" value="SAM-dependent_MTases_sf"/>
</dbReference>
<dbReference type="RefSeq" id="WP_245621978.1">
    <property type="nucleotide sequence ID" value="NZ_CP006841.1"/>
</dbReference>
<evidence type="ECO:0000259" key="8">
    <source>
        <dbReference type="Pfam" id="PF17827"/>
    </source>
</evidence>
<dbReference type="Pfam" id="PF17827">
    <property type="entry name" value="PrmC_N"/>
    <property type="match status" value="1"/>
</dbReference>
<evidence type="ECO:0000256" key="4">
    <source>
        <dbReference type="ARBA" id="ARBA00022691"/>
    </source>
</evidence>
<evidence type="ECO:0000256" key="3">
    <source>
        <dbReference type="ARBA" id="ARBA00022679"/>
    </source>
</evidence>
<evidence type="ECO:0000256" key="6">
    <source>
        <dbReference type="SAM" id="MobiDB-lite"/>
    </source>
</evidence>
<dbReference type="PANTHER" id="PTHR18895:SF74">
    <property type="entry name" value="MTRF1L RELEASE FACTOR GLUTAMINE METHYLTRANSFERASE"/>
    <property type="match status" value="1"/>
</dbReference>
<evidence type="ECO:0000259" key="7">
    <source>
        <dbReference type="Pfam" id="PF05175"/>
    </source>
</evidence>
<dbReference type="SUPFAM" id="SSF53335">
    <property type="entry name" value="S-adenosyl-L-methionine-dependent methyltransferases"/>
    <property type="match status" value="1"/>
</dbReference>
<dbReference type="EMBL" id="CP006841">
    <property type="protein sequence ID" value="ALA67092.1"/>
    <property type="molecule type" value="Genomic_DNA"/>
</dbReference>
<dbReference type="Gene3D" id="1.10.8.10">
    <property type="entry name" value="DNA helicase RuvA subunit, C-terminal domain"/>
    <property type="match status" value="1"/>
</dbReference>
<evidence type="ECO:0000256" key="1">
    <source>
        <dbReference type="ARBA" id="ARBA00012771"/>
    </source>
</evidence>
<dbReference type="InterPro" id="IPR019874">
    <property type="entry name" value="RF_methyltr_PrmC"/>
</dbReference>
<proteinExistence type="predicted"/>
<dbReference type="AlphaFoldDB" id="A0A0K2GZ64"/>
<dbReference type="CDD" id="cd02440">
    <property type="entry name" value="AdoMet_MTases"/>
    <property type="match status" value="1"/>
</dbReference>
<dbReference type="Gene3D" id="3.40.50.150">
    <property type="entry name" value="Vaccinia Virus protein VP39"/>
    <property type="match status" value="1"/>
</dbReference>
<keyword evidence="4" id="KW-0949">S-adenosyl-L-methionine</keyword>
<dbReference type="NCBIfam" id="TIGR03534">
    <property type="entry name" value="RF_mod_PrmC"/>
    <property type="match status" value="1"/>
</dbReference>
<dbReference type="PROSITE" id="PS00092">
    <property type="entry name" value="N6_MTASE"/>
    <property type="match status" value="1"/>
</dbReference>
<reference evidence="9 10" key="1">
    <citation type="submission" date="2013-10" db="EMBL/GenBank/DDBJ databases">
        <title>Complete genome sequence of Corynebacterium lactis DSM 45799(T), isolated from raw cow milk.</title>
        <authorList>
            <person name="Ruckert C."/>
            <person name="Albersmeier A."/>
            <person name="Lipski A."/>
            <person name="Kalinowski J."/>
        </authorList>
    </citation>
    <scope>NUCLEOTIDE SEQUENCE [LARGE SCALE GENOMIC DNA]</scope>
    <source>
        <strain evidence="9 10">RW2-5</strain>
    </source>
</reference>
<dbReference type="PANTHER" id="PTHR18895">
    <property type="entry name" value="HEMK METHYLTRANSFERASE"/>
    <property type="match status" value="1"/>
</dbReference>
<comment type="catalytic activity">
    <reaction evidence="5">
        <text>L-glutaminyl-[peptide chain release factor] + S-adenosyl-L-methionine = N(5)-methyl-L-glutaminyl-[peptide chain release factor] + S-adenosyl-L-homocysteine + H(+)</text>
        <dbReference type="Rhea" id="RHEA:42896"/>
        <dbReference type="Rhea" id="RHEA-COMP:10271"/>
        <dbReference type="Rhea" id="RHEA-COMP:10272"/>
        <dbReference type="ChEBI" id="CHEBI:15378"/>
        <dbReference type="ChEBI" id="CHEBI:30011"/>
        <dbReference type="ChEBI" id="CHEBI:57856"/>
        <dbReference type="ChEBI" id="CHEBI:59789"/>
        <dbReference type="ChEBI" id="CHEBI:61891"/>
        <dbReference type="EC" id="2.1.1.297"/>
    </reaction>
</comment>